<evidence type="ECO:0000313" key="1">
    <source>
        <dbReference type="EMBL" id="GGO85904.1"/>
    </source>
</evidence>
<keyword evidence="2" id="KW-1185">Reference proteome</keyword>
<organism evidence="1 2">
    <name type="scientific">Nocardioides phosphati</name>
    <dbReference type="NCBI Taxonomy" id="1867775"/>
    <lineage>
        <taxon>Bacteria</taxon>
        <taxon>Bacillati</taxon>
        <taxon>Actinomycetota</taxon>
        <taxon>Actinomycetes</taxon>
        <taxon>Propionibacteriales</taxon>
        <taxon>Nocardioidaceae</taxon>
        <taxon>Nocardioides</taxon>
    </lineage>
</organism>
<reference evidence="2" key="1">
    <citation type="journal article" date="2019" name="Int. J. Syst. Evol. Microbiol.">
        <title>The Global Catalogue of Microorganisms (GCM) 10K type strain sequencing project: providing services to taxonomists for standard genome sequencing and annotation.</title>
        <authorList>
            <consortium name="The Broad Institute Genomics Platform"/>
            <consortium name="The Broad Institute Genome Sequencing Center for Infectious Disease"/>
            <person name="Wu L."/>
            <person name="Ma J."/>
        </authorList>
    </citation>
    <scope>NUCLEOTIDE SEQUENCE [LARGE SCALE GENOMIC DNA]</scope>
    <source>
        <strain evidence="2">CGMCC 4.7371</strain>
    </source>
</reference>
<dbReference type="EMBL" id="BMNI01000001">
    <property type="protein sequence ID" value="GGO85904.1"/>
    <property type="molecule type" value="Genomic_DNA"/>
</dbReference>
<name>A0ABQ2N630_9ACTN</name>
<proteinExistence type="predicted"/>
<protein>
    <recommendedName>
        <fullName evidence="3">DUF448 domain-containing protein</fullName>
    </recommendedName>
</protein>
<evidence type="ECO:0000313" key="2">
    <source>
        <dbReference type="Proteomes" id="UP000655410"/>
    </source>
</evidence>
<gene>
    <name evidence="1" type="ORF">GCM10011584_06940</name>
</gene>
<accession>A0ABQ2N630</accession>
<dbReference type="Proteomes" id="UP000655410">
    <property type="component" value="Unassembled WGS sequence"/>
</dbReference>
<sequence length="75" mass="8410">MRSDEVKQARTRSVRARDLRSGQWIVTGADRKPMKVLAVSRPVPGVCRFTLYAPVTARRSCLTVPLTQALKVLED</sequence>
<comment type="caution">
    <text evidence="1">The sequence shown here is derived from an EMBL/GenBank/DDBJ whole genome shotgun (WGS) entry which is preliminary data.</text>
</comment>
<dbReference type="RefSeq" id="WP_188782557.1">
    <property type="nucleotide sequence ID" value="NZ_BMNI01000001.1"/>
</dbReference>
<evidence type="ECO:0008006" key="3">
    <source>
        <dbReference type="Google" id="ProtNLM"/>
    </source>
</evidence>